<evidence type="ECO:0000256" key="2">
    <source>
        <dbReference type="ARBA" id="ARBA00010210"/>
    </source>
</evidence>
<evidence type="ECO:0000256" key="5">
    <source>
        <dbReference type="ARBA" id="ARBA00022833"/>
    </source>
</evidence>
<sequence length="247" mass="26326">MEMERLGTVTKGSNGNGETGSTATRRGTVTKVSNENGETGSTATRRSTVTKGSNGNGETRSTATRRGTVTKGSNNDDGETGVTATRRGTVTKGSNGNGETGSTAAKRGTVAKGSKNNEKTGVTATIGEVILNTNTILLIFCIIIIGTVTKRSNGNEETGVTATRRGTVTKTMDNPETRKTVRRGTATVESMEEIGFCYCGRPEEGDMVACDGKSCKYTWFHITCLRLKSLPKTKYWFCPDCKVLQHN</sequence>
<dbReference type="Gene3D" id="3.30.40.10">
    <property type="entry name" value="Zinc/RING finger domain, C3HC4 (zinc finger)"/>
    <property type="match status" value="1"/>
</dbReference>
<dbReference type="PROSITE" id="PS01359">
    <property type="entry name" value="ZF_PHD_1"/>
    <property type="match status" value="1"/>
</dbReference>
<feature type="binding site" evidence="8">
    <location>
        <position position="210"/>
    </location>
    <ligand>
        <name>Zn(2+)</name>
        <dbReference type="ChEBI" id="CHEBI:29105"/>
        <label>2</label>
    </ligand>
</feature>
<dbReference type="InterPro" id="IPR019787">
    <property type="entry name" value="Znf_PHD-finger"/>
</dbReference>
<dbReference type="PROSITE" id="PS50016">
    <property type="entry name" value="ZF_PHD_2"/>
    <property type="match status" value="1"/>
</dbReference>
<evidence type="ECO:0000259" key="11">
    <source>
        <dbReference type="PROSITE" id="PS50016"/>
    </source>
</evidence>
<evidence type="ECO:0000313" key="12">
    <source>
        <dbReference type="EnsemblMetazoa" id="XP_019852090.1"/>
    </source>
</evidence>
<name>A0AAN0J4Z6_AMPQE</name>
<dbReference type="GO" id="GO:0005634">
    <property type="term" value="C:nucleus"/>
    <property type="evidence" value="ECO:0007669"/>
    <property type="project" value="UniProtKB-SubCell"/>
</dbReference>
<dbReference type="InterPro" id="IPR019786">
    <property type="entry name" value="Zinc_finger_PHD-type_CS"/>
</dbReference>
<evidence type="ECO:0000256" key="6">
    <source>
        <dbReference type="ARBA" id="ARBA00022853"/>
    </source>
</evidence>
<dbReference type="GO" id="GO:0006325">
    <property type="term" value="P:chromatin organization"/>
    <property type="evidence" value="ECO:0007669"/>
    <property type="project" value="UniProtKB-KW"/>
</dbReference>
<reference evidence="13" key="1">
    <citation type="journal article" date="2010" name="Nature">
        <title>The Amphimedon queenslandica genome and the evolution of animal complexity.</title>
        <authorList>
            <person name="Srivastava M."/>
            <person name="Simakov O."/>
            <person name="Chapman J."/>
            <person name="Fahey B."/>
            <person name="Gauthier M.E."/>
            <person name="Mitros T."/>
            <person name="Richards G.S."/>
            <person name="Conaco C."/>
            <person name="Dacre M."/>
            <person name="Hellsten U."/>
            <person name="Larroux C."/>
            <person name="Putnam N.H."/>
            <person name="Stanke M."/>
            <person name="Adamska M."/>
            <person name="Darling A."/>
            <person name="Degnan S.M."/>
            <person name="Oakley T.H."/>
            <person name="Plachetzki D.C."/>
            <person name="Zhai Y."/>
            <person name="Adamski M."/>
            <person name="Calcino A."/>
            <person name="Cummins S.F."/>
            <person name="Goodstein D.M."/>
            <person name="Harris C."/>
            <person name="Jackson D.J."/>
            <person name="Leys S.P."/>
            <person name="Shu S."/>
            <person name="Woodcroft B.J."/>
            <person name="Vervoort M."/>
            <person name="Kosik K.S."/>
            <person name="Manning G."/>
            <person name="Degnan B.M."/>
            <person name="Rokhsar D.S."/>
        </authorList>
    </citation>
    <scope>NUCLEOTIDE SEQUENCE [LARGE SCALE GENOMIC DNA]</scope>
</reference>
<feature type="binding site" evidence="8">
    <location>
        <position position="238"/>
    </location>
    <ligand>
        <name>Zn(2+)</name>
        <dbReference type="ChEBI" id="CHEBI:29105"/>
        <label>2</label>
    </ligand>
</feature>
<keyword evidence="3 8" id="KW-0479">Metal-binding</keyword>
<dbReference type="AlphaFoldDB" id="A0AAN0J4Z6"/>
<feature type="compositionally biased region" description="Low complexity" evidence="10">
    <location>
        <begin position="80"/>
        <end position="91"/>
    </location>
</feature>
<evidence type="ECO:0000256" key="1">
    <source>
        <dbReference type="ARBA" id="ARBA00004123"/>
    </source>
</evidence>
<evidence type="ECO:0000256" key="4">
    <source>
        <dbReference type="ARBA" id="ARBA00022771"/>
    </source>
</evidence>
<dbReference type="RefSeq" id="XP_019852090.1">
    <property type="nucleotide sequence ID" value="XM_019996531.1"/>
</dbReference>
<keyword evidence="6" id="KW-0156">Chromatin regulator</keyword>
<evidence type="ECO:0000313" key="13">
    <source>
        <dbReference type="Proteomes" id="UP000007879"/>
    </source>
</evidence>
<dbReference type="InterPro" id="IPR013083">
    <property type="entry name" value="Znf_RING/FYVE/PHD"/>
</dbReference>
<evidence type="ECO:0000256" key="9">
    <source>
        <dbReference type="PROSITE-ProRule" id="PRU00146"/>
    </source>
</evidence>
<feature type="binding site" evidence="8">
    <location>
        <position position="241"/>
    </location>
    <ligand>
        <name>Zn(2+)</name>
        <dbReference type="ChEBI" id="CHEBI:29105"/>
        <label>2</label>
    </ligand>
</feature>
<keyword evidence="13" id="KW-1185">Reference proteome</keyword>
<comment type="subcellular location">
    <subcellularLocation>
        <location evidence="1">Nucleus</location>
    </subcellularLocation>
</comment>
<feature type="binding site" evidence="8">
    <location>
        <position position="215"/>
    </location>
    <ligand>
        <name>Zn(2+)</name>
        <dbReference type="ChEBI" id="CHEBI:29105"/>
        <label>2</label>
    </ligand>
</feature>
<keyword evidence="4 9" id="KW-0863">Zinc-finger</keyword>
<evidence type="ECO:0000256" key="7">
    <source>
        <dbReference type="ARBA" id="ARBA00023242"/>
    </source>
</evidence>
<dbReference type="CDD" id="cd15505">
    <property type="entry name" value="PHD_ING"/>
    <property type="match status" value="1"/>
</dbReference>
<organism evidence="12 13">
    <name type="scientific">Amphimedon queenslandica</name>
    <name type="common">Sponge</name>
    <dbReference type="NCBI Taxonomy" id="400682"/>
    <lineage>
        <taxon>Eukaryota</taxon>
        <taxon>Metazoa</taxon>
        <taxon>Porifera</taxon>
        <taxon>Demospongiae</taxon>
        <taxon>Heteroscleromorpha</taxon>
        <taxon>Haplosclerida</taxon>
        <taxon>Niphatidae</taxon>
        <taxon>Amphimedon</taxon>
    </lineage>
</organism>
<feature type="binding site" evidence="8">
    <location>
        <position position="197"/>
    </location>
    <ligand>
        <name>Zn(2+)</name>
        <dbReference type="ChEBI" id="CHEBI:29105"/>
        <label>1</label>
    </ligand>
</feature>
<feature type="region of interest" description="Disordered" evidence="10">
    <location>
        <begin position="1"/>
        <end position="117"/>
    </location>
</feature>
<reference evidence="12" key="2">
    <citation type="submission" date="2024-06" db="UniProtKB">
        <authorList>
            <consortium name="EnsemblMetazoa"/>
        </authorList>
    </citation>
    <scope>IDENTIFICATION</scope>
</reference>
<dbReference type="Proteomes" id="UP000007879">
    <property type="component" value="Unassembled WGS sequence"/>
</dbReference>
<feature type="binding site" evidence="8">
    <location>
        <position position="221"/>
    </location>
    <ligand>
        <name>Zn(2+)</name>
        <dbReference type="ChEBI" id="CHEBI:29105"/>
        <label>1</label>
    </ligand>
</feature>
<dbReference type="GeneID" id="109581999"/>
<proteinExistence type="inferred from homology"/>
<accession>A0AAN0J4Z6</accession>
<protein>
    <recommendedName>
        <fullName evidence="11">PHD-type domain-containing protein</fullName>
    </recommendedName>
</protein>
<dbReference type="GO" id="GO:0008270">
    <property type="term" value="F:zinc ion binding"/>
    <property type="evidence" value="ECO:0007669"/>
    <property type="project" value="UniProtKB-KW"/>
</dbReference>
<feature type="domain" description="PHD-type" evidence="11">
    <location>
        <begin position="194"/>
        <end position="244"/>
    </location>
</feature>
<feature type="compositionally biased region" description="Polar residues" evidence="10">
    <location>
        <begin position="19"/>
        <end position="75"/>
    </location>
</feature>
<dbReference type="InterPro" id="IPR001965">
    <property type="entry name" value="Znf_PHD"/>
</dbReference>
<evidence type="ECO:0000256" key="8">
    <source>
        <dbReference type="PIRSR" id="PIRSR628651-51"/>
    </source>
</evidence>
<dbReference type="KEGG" id="aqu:109581999"/>
<comment type="similarity">
    <text evidence="2">Belongs to the ING family.</text>
</comment>
<feature type="binding site" evidence="8">
    <location>
        <position position="224"/>
    </location>
    <ligand>
        <name>Zn(2+)</name>
        <dbReference type="ChEBI" id="CHEBI:29105"/>
        <label>1</label>
    </ligand>
</feature>
<dbReference type="SUPFAM" id="SSF57903">
    <property type="entry name" value="FYVE/PHD zinc finger"/>
    <property type="match status" value="1"/>
</dbReference>
<evidence type="ECO:0000256" key="10">
    <source>
        <dbReference type="SAM" id="MobiDB-lite"/>
    </source>
</evidence>
<keyword evidence="7" id="KW-0539">Nucleus</keyword>
<dbReference type="GO" id="GO:0006355">
    <property type="term" value="P:regulation of DNA-templated transcription"/>
    <property type="evidence" value="ECO:0007669"/>
    <property type="project" value="TreeGrafter"/>
</dbReference>
<evidence type="ECO:0000256" key="3">
    <source>
        <dbReference type="ARBA" id="ARBA00022723"/>
    </source>
</evidence>
<dbReference type="InterPro" id="IPR011011">
    <property type="entry name" value="Znf_FYVE_PHD"/>
</dbReference>
<dbReference type="InterPro" id="IPR028651">
    <property type="entry name" value="ING_fam"/>
</dbReference>
<dbReference type="EnsemblMetazoa" id="XM_019996531.1">
    <property type="protein sequence ID" value="XP_019852090.1"/>
    <property type="gene ID" value="LOC109581999"/>
</dbReference>
<dbReference type="SMART" id="SM00249">
    <property type="entry name" value="PHD"/>
    <property type="match status" value="1"/>
</dbReference>
<keyword evidence="5 8" id="KW-0862">Zinc</keyword>
<dbReference type="PANTHER" id="PTHR10333:SF42">
    <property type="entry name" value="INHIBITOR OF GROWTH PROTEIN 5"/>
    <property type="match status" value="1"/>
</dbReference>
<feature type="binding site" evidence="8">
    <location>
        <position position="199"/>
    </location>
    <ligand>
        <name>Zn(2+)</name>
        <dbReference type="ChEBI" id="CHEBI:29105"/>
        <label>1</label>
    </ligand>
</feature>
<dbReference type="PANTHER" id="PTHR10333">
    <property type="entry name" value="INHIBITOR OF GROWTH PROTEIN"/>
    <property type="match status" value="1"/>
</dbReference>